<gene>
    <name evidence="3" type="ORF">UU9_06534</name>
</gene>
<dbReference type="OrthoDB" id="9792284at2"/>
<proteinExistence type="inferred from homology"/>
<dbReference type="eggNOG" id="COG0693">
    <property type="taxonomic scope" value="Bacteria"/>
</dbReference>
<dbReference type="MEROPS" id="C56.001"/>
<evidence type="ECO:0000256" key="1">
    <source>
        <dbReference type="ARBA" id="ARBA00008542"/>
    </source>
</evidence>
<dbReference type="CDD" id="cd03134">
    <property type="entry name" value="GATase1_PfpI_like"/>
    <property type="match status" value="1"/>
</dbReference>
<keyword evidence="4" id="KW-1185">Reference proteome</keyword>
<name>I4VTA0_9GAMM</name>
<dbReference type="NCBIfam" id="TIGR01382">
    <property type="entry name" value="PfpI"/>
    <property type="match status" value="1"/>
</dbReference>
<accession>I4VTA0</accession>
<dbReference type="GO" id="GO:0006508">
    <property type="term" value="P:proteolysis"/>
    <property type="evidence" value="ECO:0007669"/>
    <property type="project" value="UniProtKB-KW"/>
</dbReference>
<dbReference type="SUPFAM" id="SSF52317">
    <property type="entry name" value="Class I glutamine amidotransferase-like"/>
    <property type="match status" value="1"/>
</dbReference>
<feature type="domain" description="DJ-1/PfpI" evidence="2">
    <location>
        <begin position="10"/>
        <end position="178"/>
    </location>
</feature>
<comment type="caution">
    <text evidence="3">The sequence shown here is derived from an EMBL/GenBank/DDBJ whole genome shotgun (WGS) entry which is preliminary data.</text>
</comment>
<dbReference type="PANTHER" id="PTHR42733">
    <property type="entry name" value="DJ-1 PROTEIN"/>
    <property type="match status" value="1"/>
</dbReference>
<evidence type="ECO:0000259" key="2">
    <source>
        <dbReference type="Pfam" id="PF01965"/>
    </source>
</evidence>
<dbReference type="PATRIC" id="fig|1163408.3.peg.1333"/>
<dbReference type="PROSITE" id="PS51276">
    <property type="entry name" value="PEPTIDASE_C56_PFPI"/>
    <property type="match status" value="1"/>
</dbReference>
<evidence type="ECO:0000313" key="3">
    <source>
        <dbReference type="EMBL" id="EIL90441.1"/>
    </source>
</evidence>
<dbReference type="InterPro" id="IPR002818">
    <property type="entry name" value="DJ-1/PfpI"/>
</dbReference>
<reference evidence="3 4" key="1">
    <citation type="journal article" date="2012" name="J. Bacteriol.">
        <title>Genome sequences for six rhodanobacter strains, isolated from soils and the terrestrial subsurface, with variable denitrification capabilities.</title>
        <authorList>
            <person name="Kostka J.E."/>
            <person name="Green S.J."/>
            <person name="Rishishwar L."/>
            <person name="Prakash O."/>
            <person name="Katz L.S."/>
            <person name="Marino-Ramirez L."/>
            <person name="Jordan I.K."/>
            <person name="Munk C."/>
            <person name="Ivanova N."/>
            <person name="Mikhailova N."/>
            <person name="Watson D.B."/>
            <person name="Brown S.D."/>
            <person name="Palumbo A.V."/>
            <person name="Brooks S.C."/>
        </authorList>
    </citation>
    <scope>NUCLEOTIDE SEQUENCE [LARGE SCALE GENOMIC DNA]</scope>
    <source>
        <strain evidence="4">Jip2T</strain>
    </source>
</reference>
<organism evidence="3 4">
    <name type="scientific">Rhodanobacter fulvus Jip2</name>
    <dbReference type="NCBI Taxonomy" id="1163408"/>
    <lineage>
        <taxon>Bacteria</taxon>
        <taxon>Pseudomonadati</taxon>
        <taxon>Pseudomonadota</taxon>
        <taxon>Gammaproteobacteria</taxon>
        <taxon>Lysobacterales</taxon>
        <taxon>Rhodanobacteraceae</taxon>
        <taxon>Rhodanobacter</taxon>
    </lineage>
</organism>
<dbReference type="InterPro" id="IPR029062">
    <property type="entry name" value="Class_I_gatase-like"/>
</dbReference>
<dbReference type="InterPro" id="IPR006286">
    <property type="entry name" value="C56_PfpI-like"/>
</dbReference>
<dbReference type="PANTHER" id="PTHR42733:SF12">
    <property type="entry name" value="PROTEINASE"/>
    <property type="match status" value="1"/>
</dbReference>
<sequence length="186" mass="19821">MTESEKLSGRRIAMLATDGFEQSELTEPKRLLETAGAQVDVIAPGGATQIRGWDKKNWGDPVNVDVALQDAQADNYDALMLPGGVMNPDKLRLEPAAIALIGQFGTSGKLIAAICHGPWTLIDAGLVDGCKLTSWPSLRKDLENAGAQWEDSEVVRDGQLITSRKPQDIPAFSGAVIAALEQADAV</sequence>
<evidence type="ECO:0000313" key="4">
    <source>
        <dbReference type="Proteomes" id="UP000004210"/>
    </source>
</evidence>
<dbReference type="STRING" id="1163408.UU9_06534"/>
<dbReference type="AlphaFoldDB" id="I4VTA0"/>
<dbReference type="RefSeq" id="WP_007080947.1">
    <property type="nucleotide sequence ID" value="NZ_AJXU01000028.1"/>
</dbReference>
<dbReference type="GO" id="GO:0008233">
    <property type="term" value="F:peptidase activity"/>
    <property type="evidence" value="ECO:0007669"/>
    <property type="project" value="UniProtKB-KW"/>
</dbReference>
<comment type="similarity">
    <text evidence="1">Belongs to the peptidase C56 family.</text>
</comment>
<dbReference type="EMBL" id="AJXU01000028">
    <property type="protein sequence ID" value="EIL90441.1"/>
    <property type="molecule type" value="Genomic_DNA"/>
</dbReference>
<dbReference type="Proteomes" id="UP000004210">
    <property type="component" value="Unassembled WGS sequence"/>
</dbReference>
<keyword evidence="3" id="KW-0645">Protease</keyword>
<dbReference type="Pfam" id="PF01965">
    <property type="entry name" value="DJ-1_PfpI"/>
    <property type="match status" value="1"/>
</dbReference>
<dbReference type="Gene3D" id="3.40.50.880">
    <property type="match status" value="1"/>
</dbReference>
<protein>
    <submittedName>
        <fullName evidence="3">Protease</fullName>
    </submittedName>
</protein>
<keyword evidence="3" id="KW-0378">Hydrolase</keyword>